<evidence type="ECO:0000256" key="2">
    <source>
        <dbReference type="ARBA" id="ARBA00022448"/>
    </source>
</evidence>
<evidence type="ECO:0000256" key="5">
    <source>
        <dbReference type="ARBA" id="ARBA00022989"/>
    </source>
</evidence>
<evidence type="ECO:0000256" key="7">
    <source>
        <dbReference type="RuleBase" id="RU363032"/>
    </source>
</evidence>
<feature type="transmembrane region" description="Helical" evidence="7">
    <location>
        <begin position="218"/>
        <end position="241"/>
    </location>
</feature>
<feature type="transmembrane region" description="Helical" evidence="7">
    <location>
        <begin position="59"/>
        <end position="78"/>
    </location>
</feature>
<name>A0A432PC90_9HYPH</name>
<keyword evidence="3" id="KW-1003">Cell membrane</keyword>
<dbReference type="InterPro" id="IPR035906">
    <property type="entry name" value="MetI-like_sf"/>
</dbReference>
<protein>
    <submittedName>
        <fullName evidence="9">Sugar ABC transporter permease</fullName>
    </submittedName>
</protein>
<dbReference type="PANTHER" id="PTHR43005">
    <property type="entry name" value="BLR7065 PROTEIN"/>
    <property type="match status" value="1"/>
</dbReference>
<dbReference type="OrthoDB" id="9801818at2"/>
<accession>A0A432PC90</accession>
<feature type="transmembrane region" description="Helical" evidence="7">
    <location>
        <begin position="90"/>
        <end position="109"/>
    </location>
</feature>
<dbReference type="CDD" id="cd06261">
    <property type="entry name" value="TM_PBP2"/>
    <property type="match status" value="1"/>
</dbReference>
<evidence type="ECO:0000256" key="4">
    <source>
        <dbReference type="ARBA" id="ARBA00022692"/>
    </source>
</evidence>
<dbReference type="EMBL" id="RJTH01000015">
    <property type="protein sequence ID" value="RUM20510.1"/>
    <property type="molecule type" value="Genomic_DNA"/>
</dbReference>
<feature type="domain" description="ABC transmembrane type-1" evidence="8">
    <location>
        <begin position="86"/>
        <end position="299"/>
    </location>
</feature>
<feature type="transmembrane region" description="Helical" evidence="7">
    <location>
        <begin position="278"/>
        <end position="300"/>
    </location>
</feature>
<gene>
    <name evidence="9" type="ORF">EFQ99_29765</name>
</gene>
<feature type="transmembrane region" description="Helical" evidence="7">
    <location>
        <begin position="26"/>
        <end position="53"/>
    </location>
</feature>
<evidence type="ECO:0000313" key="10">
    <source>
        <dbReference type="Proteomes" id="UP000278823"/>
    </source>
</evidence>
<feature type="transmembrane region" description="Helical" evidence="7">
    <location>
        <begin position="121"/>
        <end position="141"/>
    </location>
</feature>
<keyword evidence="4 7" id="KW-0812">Transmembrane</keyword>
<dbReference type="RefSeq" id="WP_126924731.1">
    <property type="nucleotide sequence ID" value="NZ_ML133699.1"/>
</dbReference>
<comment type="similarity">
    <text evidence="7">Belongs to the binding-protein-dependent transport system permease family.</text>
</comment>
<comment type="caution">
    <text evidence="9">The sequence shown here is derived from an EMBL/GenBank/DDBJ whole genome shotgun (WGS) entry which is preliminary data.</text>
</comment>
<dbReference type="Pfam" id="PF00528">
    <property type="entry name" value="BPD_transp_1"/>
    <property type="match status" value="1"/>
</dbReference>
<sequence length="306" mass="34223">MTSISRTAATPSRSAQSRKTDGYSFAFYKLLFMMPTIIVLACVVAGPLIYSFWLSLHEYVITYGLGDLVWLHNYAVILSEDFASVSWTTMKLTAIVVCLEFLIALSLALLLNQSWLKFRELYLTVLMLPILMTPVAVALMFRLMFNPNLGIINWIISVVGIPQQGWFGDPHLALATVVLVDIWTETSLMLIMLYAGLKSLPQDPVEAARIDGANAFQILRHVTLPMLKPVILVTLMIRMITALKSYDLIYMLTQGGPGKVTETISFYAYRLGFRFLDIGQAAAVSFILLTAVIVLTVVLLRVMREN</sequence>
<dbReference type="AlphaFoldDB" id="A0A432PC90"/>
<keyword evidence="2 7" id="KW-0813">Transport</keyword>
<dbReference type="Proteomes" id="UP000278823">
    <property type="component" value="Unassembled WGS sequence"/>
</dbReference>
<evidence type="ECO:0000256" key="1">
    <source>
        <dbReference type="ARBA" id="ARBA00004651"/>
    </source>
</evidence>
<keyword evidence="5 7" id="KW-1133">Transmembrane helix</keyword>
<evidence type="ECO:0000259" key="8">
    <source>
        <dbReference type="PROSITE" id="PS50928"/>
    </source>
</evidence>
<evidence type="ECO:0000256" key="3">
    <source>
        <dbReference type="ARBA" id="ARBA00022475"/>
    </source>
</evidence>
<keyword evidence="6 7" id="KW-0472">Membrane</keyword>
<dbReference type="Gene3D" id="1.10.3720.10">
    <property type="entry name" value="MetI-like"/>
    <property type="match status" value="1"/>
</dbReference>
<comment type="subcellular location">
    <subcellularLocation>
        <location evidence="1 7">Cell membrane</location>
        <topology evidence="1 7">Multi-pass membrane protein</topology>
    </subcellularLocation>
</comment>
<dbReference type="SUPFAM" id="SSF161098">
    <property type="entry name" value="MetI-like"/>
    <property type="match status" value="1"/>
</dbReference>
<dbReference type="GO" id="GO:0005886">
    <property type="term" value="C:plasma membrane"/>
    <property type="evidence" value="ECO:0007669"/>
    <property type="project" value="UniProtKB-SubCell"/>
</dbReference>
<keyword evidence="10" id="KW-1185">Reference proteome</keyword>
<dbReference type="PROSITE" id="PS50928">
    <property type="entry name" value="ABC_TM1"/>
    <property type="match status" value="1"/>
</dbReference>
<dbReference type="GO" id="GO:0055085">
    <property type="term" value="P:transmembrane transport"/>
    <property type="evidence" value="ECO:0007669"/>
    <property type="project" value="InterPro"/>
</dbReference>
<evidence type="ECO:0000313" key="9">
    <source>
        <dbReference type="EMBL" id="RUM20510.1"/>
    </source>
</evidence>
<proteinExistence type="inferred from homology"/>
<evidence type="ECO:0000256" key="6">
    <source>
        <dbReference type="ARBA" id="ARBA00023136"/>
    </source>
</evidence>
<feature type="transmembrane region" description="Helical" evidence="7">
    <location>
        <begin position="172"/>
        <end position="197"/>
    </location>
</feature>
<dbReference type="PANTHER" id="PTHR43005:SF1">
    <property type="entry name" value="SPERMIDINE_PUTRESCINE TRANSPORT SYSTEM PERMEASE PROTEIN"/>
    <property type="match status" value="1"/>
</dbReference>
<dbReference type="InterPro" id="IPR000515">
    <property type="entry name" value="MetI-like"/>
</dbReference>
<reference evidence="10" key="1">
    <citation type="submission" date="2018-11" db="EMBL/GenBank/DDBJ databases">
        <title>Rhizobium chutanense sp. nov., isolated from root nodules of Phaseolus vulgaris in China.</title>
        <authorList>
            <person name="Huo Y."/>
        </authorList>
    </citation>
    <scope>NUCLEOTIDE SEQUENCE [LARGE SCALE GENOMIC DNA]</scope>
    <source>
        <strain evidence="10">CCBAU 65647</strain>
    </source>
</reference>
<organism evidence="9 10">
    <name type="scientific">Rhizobium vallis</name>
    <dbReference type="NCBI Taxonomy" id="634290"/>
    <lineage>
        <taxon>Bacteria</taxon>
        <taxon>Pseudomonadati</taxon>
        <taxon>Pseudomonadota</taxon>
        <taxon>Alphaproteobacteria</taxon>
        <taxon>Hyphomicrobiales</taxon>
        <taxon>Rhizobiaceae</taxon>
        <taxon>Rhizobium/Agrobacterium group</taxon>
        <taxon>Rhizobium</taxon>
    </lineage>
</organism>